<name>A0A5R9GC13_9BACL</name>
<dbReference type="Pfam" id="PF13280">
    <property type="entry name" value="WYL"/>
    <property type="match status" value="1"/>
</dbReference>
<dbReference type="EMBL" id="VCIW01000026">
    <property type="protein sequence ID" value="TLS48935.1"/>
    <property type="molecule type" value="Genomic_DNA"/>
</dbReference>
<accession>A0A5R9GC13</accession>
<dbReference type="Pfam" id="PF08279">
    <property type="entry name" value="HTH_11"/>
    <property type="match status" value="1"/>
</dbReference>
<keyword evidence="4" id="KW-1185">Reference proteome</keyword>
<dbReference type="InterPro" id="IPR051534">
    <property type="entry name" value="CBASS_pafABC_assoc_protein"/>
</dbReference>
<dbReference type="InterPro" id="IPR036388">
    <property type="entry name" value="WH-like_DNA-bd_sf"/>
</dbReference>
<dbReference type="Gene3D" id="1.10.10.10">
    <property type="entry name" value="Winged helix-like DNA-binding domain superfamily/Winged helix DNA-binding domain"/>
    <property type="match status" value="1"/>
</dbReference>
<comment type="caution">
    <text evidence="3">The sequence shown here is derived from an EMBL/GenBank/DDBJ whole genome shotgun (WGS) entry which is preliminary data.</text>
</comment>
<dbReference type="PANTHER" id="PTHR34580:SF3">
    <property type="entry name" value="PROTEIN PAFB"/>
    <property type="match status" value="1"/>
</dbReference>
<feature type="domain" description="WYL" evidence="2">
    <location>
        <begin position="138"/>
        <end position="206"/>
    </location>
</feature>
<dbReference type="PANTHER" id="PTHR34580">
    <property type="match status" value="1"/>
</dbReference>
<dbReference type="OrthoDB" id="9767131at2"/>
<dbReference type="RefSeq" id="WP_138197609.1">
    <property type="nucleotide sequence ID" value="NZ_VCIW01000026.1"/>
</dbReference>
<dbReference type="InterPro" id="IPR026881">
    <property type="entry name" value="WYL_dom"/>
</dbReference>
<evidence type="ECO:0000259" key="2">
    <source>
        <dbReference type="Pfam" id="PF13280"/>
    </source>
</evidence>
<dbReference type="PROSITE" id="PS52050">
    <property type="entry name" value="WYL"/>
    <property type="match status" value="1"/>
</dbReference>
<dbReference type="AlphaFoldDB" id="A0A5R9GC13"/>
<evidence type="ECO:0000313" key="4">
    <source>
        <dbReference type="Proteomes" id="UP000309676"/>
    </source>
</evidence>
<sequence>MSKADKMLSILWQLRARQRVTAKQLAESLEIHVRSVYRYIDALCASGVPIVAEAGPNGGYTLLPTFRESPLFFDLEEQKALVHAAAFARENGYPFGEALDKAIGKLKRYANEEQQETLARHAAGLDVIAGAGGEDVVETLQRIEAAVADSRTIRIVYVKGYAGPAETRDIDPYGLVVWRSRWYVVGYCRLRQAVRSFRTDRILSCETTEDGFVRPADFSAREFFMKFLLPEGGGPEDESFVTIRLRGTARAIDDVCLHWLFSQSLSERTEQEAVFRMDALWVRNYVPYTLIAYGTSISVLEPLSLVEGVFSVLDRLRPHYEKMRDDLAGR</sequence>
<feature type="domain" description="Helix-turn-helix type 11" evidence="1">
    <location>
        <begin position="8"/>
        <end position="60"/>
    </location>
</feature>
<dbReference type="InterPro" id="IPR013196">
    <property type="entry name" value="HTH_11"/>
</dbReference>
<dbReference type="SUPFAM" id="SSF46785">
    <property type="entry name" value="Winged helix' DNA-binding domain"/>
    <property type="match status" value="1"/>
</dbReference>
<evidence type="ECO:0000259" key="1">
    <source>
        <dbReference type="Pfam" id="PF08279"/>
    </source>
</evidence>
<dbReference type="Proteomes" id="UP000309676">
    <property type="component" value="Unassembled WGS sequence"/>
</dbReference>
<gene>
    <name evidence="3" type="ORF">FE782_27740</name>
</gene>
<proteinExistence type="predicted"/>
<dbReference type="InterPro" id="IPR036390">
    <property type="entry name" value="WH_DNA-bd_sf"/>
</dbReference>
<organism evidence="3 4">
    <name type="scientific">Paenibacillus antri</name>
    <dbReference type="NCBI Taxonomy" id="2582848"/>
    <lineage>
        <taxon>Bacteria</taxon>
        <taxon>Bacillati</taxon>
        <taxon>Bacillota</taxon>
        <taxon>Bacilli</taxon>
        <taxon>Bacillales</taxon>
        <taxon>Paenibacillaceae</taxon>
        <taxon>Paenibacillus</taxon>
    </lineage>
</organism>
<reference evidence="3 4" key="1">
    <citation type="submission" date="2019-05" db="EMBL/GenBank/DDBJ databases">
        <authorList>
            <person name="Narsing Rao M.P."/>
            <person name="Li W.J."/>
        </authorList>
    </citation>
    <scope>NUCLEOTIDE SEQUENCE [LARGE SCALE GENOMIC DNA]</scope>
    <source>
        <strain evidence="3 4">SYSU_K30003</strain>
    </source>
</reference>
<protein>
    <submittedName>
        <fullName evidence="3">YafY family transcriptional regulator</fullName>
    </submittedName>
</protein>
<evidence type="ECO:0000313" key="3">
    <source>
        <dbReference type="EMBL" id="TLS48935.1"/>
    </source>
</evidence>